<dbReference type="AlphaFoldDB" id="A0A0G0Z1P3"/>
<proteinExistence type="predicted"/>
<evidence type="ECO:0000313" key="3">
    <source>
        <dbReference type="Proteomes" id="UP000033854"/>
    </source>
</evidence>
<dbReference type="Proteomes" id="UP000033854">
    <property type="component" value="Unassembled WGS sequence"/>
</dbReference>
<feature type="transmembrane region" description="Helical" evidence="1">
    <location>
        <begin position="44"/>
        <end position="65"/>
    </location>
</feature>
<gene>
    <name evidence="2" type="ORF">UV06_C0007G0032</name>
</gene>
<evidence type="ECO:0000313" key="2">
    <source>
        <dbReference type="EMBL" id="KKS42702.1"/>
    </source>
</evidence>
<keyword evidence="1" id="KW-1133">Transmembrane helix</keyword>
<evidence type="ECO:0000256" key="1">
    <source>
        <dbReference type="SAM" id="Phobius"/>
    </source>
</evidence>
<sequence length="104" mass="11890">MQMPVIVGVVVAVIFLVAFSEWFYHLVVGWENFVLDDVYFRYRIVGVSLLSILVMSGTFYGMALVNECPNETREGLFANLNCEEYSKIMVGTEKILMKVEKPIK</sequence>
<comment type="caution">
    <text evidence="2">The sequence shown here is derived from an EMBL/GenBank/DDBJ whole genome shotgun (WGS) entry which is preliminary data.</text>
</comment>
<protein>
    <submittedName>
        <fullName evidence="2">Uncharacterized protein</fullName>
    </submittedName>
</protein>
<keyword evidence="1" id="KW-0472">Membrane</keyword>
<keyword evidence="1" id="KW-0812">Transmembrane</keyword>
<name>A0A0G0Z1P3_9BACT</name>
<dbReference type="EMBL" id="LCDA01000007">
    <property type="protein sequence ID" value="KKS42702.1"/>
    <property type="molecule type" value="Genomic_DNA"/>
</dbReference>
<reference evidence="2 3" key="1">
    <citation type="journal article" date="2015" name="Nature">
        <title>rRNA introns, odd ribosomes, and small enigmatic genomes across a large radiation of phyla.</title>
        <authorList>
            <person name="Brown C.T."/>
            <person name="Hug L.A."/>
            <person name="Thomas B.C."/>
            <person name="Sharon I."/>
            <person name="Castelle C.J."/>
            <person name="Singh A."/>
            <person name="Wilkins M.J."/>
            <person name="Williams K.H."/>
            <person name="Banfield J.F."/>
        </authorList>
    </citation>
    <scope>NUCLEOTIDE SEQUENCE [LARGE SCALE GENOMIC DNA]</scope>
</reference>
<accession>A0A0G0Z1P3</accession>
<organism evidence="2 3">
    <name type="scientific">Candidatus Collierbacteria bacterium GW2011_GWA2_42_17</name>
    <dbReference type="NCBI Taxonomy" id="1618378"/>
    <lineage>
        <taxon>Bacteria</taxon>
        <taxon>Candidatus Collieribacteriota</taxon>
    </lineage>
</organism>